<sequence>MEKETEMEIQTKMNPQLMDVVQKEKKTFKVLLYISSVPQQPGGYNLNVSFITALKYGRSRISSSFTIDFFPT</sequence>
<evidence type="ECO:0000313" key="2">
    <source>
        <dbReference type="Proteomes" id="UP000824120"/>
    </source>
</evidence>
<protein>
    <submittedName>
        <fullName evidence="1">Uncharacterized protein</fullName>
    </submittedName>
</protein>
<keyword evidence="2" id="KW-1185">Reference proteome</keyword>
<reference evidence="1 2" key="1">
    <citation type="submission" date="2020-09" db="EMBL/GenBank/DDBJ databases">
        <title>De no assembly of potato wild relative species, Solanum commersonii.</title>
        <authorList>
            <person name="Cho K."/>
        </authorList>
    </citation>
    <scope>NUCLEOTIDE SEQUENCE [LARGE SCALE GENOMIC DNA]</scope>
    <source>
        <strain evidence="1">LZ3.2</strain>
        <tissue evidence="1">Leaf</tissue>
    </source>
</reference>
<dbReference type="AlphaFoldDB" id="A0A9J5XLY8"/>
<gene>
    <name evidence="1" type="ORF">H5410_049244</name>
</gene>
<dbReference type="Proteomes" id="UP000824120">
    <property type="component" value="Chromosome 9"/>
</dbReference>
<comment type="caution">
    <text evidence="1">The sequence shown here is derived from an EMBL/GenBank/DDBJ whole genome shotgun (WGS) entry which is preliminary data.</text>
</comment>
<dbReference type="EMBL" id="JACXVP010000009">
    <property type="protein sequence ID" value="KAG5588810.1"/>
    <property type="molecule type" value="Genomic_DNA"/>
</dbReference>
<accession>A0A9J5XLY8</accession>
<organism evidence="1 2">
    <name type="scientific">Solanum commersonii</name>
    <name type="common">Commerson's wild potato</name>
    <name type="synonym">Commerson's nightshade</name>
    <dbReference type="NCBI Taxonomy" id="4109"/>
    <lineage>
        <taxon>Eukaryota</taxon>
        <taxon>Viridiplantae</taxon>
        <taxon>Streptophyta</taxon>
        <taxon>Embryophyta</taxon>
        <taxon>Tracheophyta</taxon>
        <taxon>Spermatophyta</taxon>
        <taxon>Magnoliopsida</taxon>
        <taxon>eudicotyledons</taxon>
        <taxon>Gunneridae</taxon>
        <taxon>Pentapetalae</taxon>
        <taxon>asterids</taxon>
        <taxon>lamiids</taxon>
        <taxon>Solanales</taxon>
        <taxon>Solanaceae</taxon>
        <taxon>Solanoideae</taxon>
        <taxon>Solaneae</taxon>
        <taxon>Solanum</taxon>
    </lineage>
</organism>
<evidence type="ECO:0000313" key="1">
    <source>
        <dbReference type="EMBL" id="KAG5588810.1"/>
    </source>
</evidence>
<proteinExistence type="predicted"/>
<name>A0A9J5XLY8_SOLCO</name>